<dbReference type="AlphaFoldDB" id="A0AAJ8WV77"/>
<gene>
    <name evidence="1" type="ORF">SCA50_1333</name>
</gene>
<accession>A0AAJ8WV77</accession>
<evidence type="ECO:0000313" key="1">
    <source>
        <dbReference type="EMBL" id="EFZ05852.1"/>
    </source>
</evidence>
<dbReference type="Proteomes" id="UP000003971">
    <property type="component" value="Chromosome"/>
</dbReference>
<name>A0AAJ8WV77_SALET</name>
<evidence type="ECO:0000313" key="2">
    <source>
        <dbReference type="Proteomes" id="UP000003971"/>
    </source>
</evidence>
<proteinExistence type="predicted"/>
<reference evidence="1 2" key="1">
    <citation type="journal article" date="2011" name="J. Bacteriol.">
        <title>Genome sequences of Salmonella enterica serovar typhimurium, Choleraesuis, Dublin, and Gallinarum strains of well- defined virulence in food-producing animals.</title>
        <authorList>
            <person name="Richardson E.J."/>
            <person name="Limaye B."/>
            <person name="Inamdar H."/>
            <person name="Datta A."/>
            <person name="Manjari K.S."/>
            <person name="Pullinger G.D."/>
            <person name="Thomson N.R."/>
            <person name="Joshi R.R."/>
            <person name="Watson M."/>
            <person name="Stevens M.P."/>
        </authorList>
    </citation>
    <scope>NUCLEOTIDE SEQUENCE [LARGE SCALE GENOMIC DNA]</scope>
    <source>
        <strain evidence="1">A50</strain>
    </source>
</reference>
<protein>
    <submittedName>
        <fullName evidence="1">Uncharacterized protein</fullName>
    </submittedName>
</protein>
<sequence length="49" mass="5940">MSYKLLHQLFSKEIHGELPLYDLFSVGFLFSYYHEVNQHLFNKLHVDQL</sequence>
<dbReference type="EMBL" id="CM001062">
    <property type="protein sequence ID" value="EFZ05852.1"/>
    <property type="molecule type" value="Genomic_DNA"/>
</dbReference>
<organism evidence="1 2">
    <name type="scientific">Salmonella enterica subsp. enterica serovar Choleraesuis str. SCSA50</name>
    <dbReference type="NCBI Taxonomy" id="904139"/>
    <lineage>
        <taxon>Bacteria</taxon>
        <taxon>Pseudomonadati</taxon>
        <taxon>Pseudomonadota</taxon>
        <taxon>Gammaproteobacteria</taxon>
        <taxon>Enterobacterales</taxon>
        <taxon>Enterobacteriaceae</taxon>
        <taxon>Salmonella</taxon>
    </lineage>
</organism>